<gene>
    <name evidence="2" type="ORF">CNECB9_3760097</name>
</gene>
<protein>
    <submittedName>
        <fullName evidence="2">Uncharacterized protein</fullName>
    </submittedName>
</protein>
<reference evidence="2" key="1">
    <citation type="submission" date="2016-09" db="EMBL/GenBank/DDBJ databases">
        <authorList>
            <person name="Capua I."/>
            <person name="De Benedictis P."/>
            <person name="Joannis T."/>
            <person name="Lombin L.H."/>
            <person name="Cattoli G."/>
        </authorList>
    </citation>
    <scope>NUCLEOTIDE SEQUENCE</scope>
    <source>
        <strain evidence="2">B9</strain>
    </source>
</reference>
<feature type="compositionally biased region" description="Polar residues" evidence="1">
    <location>
        <begin position="247"/>
        <end position="263"/>
    </location>
</feature>
<sequence length="263" mass="28132">MPAIRDLRGCRQRDVDRLGVGPGPVPGDDLDRGVRTHPRGHRSSFPAGEHFDRLTSLQVDDDRSVLVTARDRPVIDADDPRSWFALALRSSAQLPQHGVGTGAQAQDVSKPGCRLTTKGMAQRVQRPSLRLRTTLMPTGQGVDALGKRTTRAAGACTLEATHLNGENDPLLEHRSFFQPAHIAAVASVTPTMAGRTRCRANRTAGFDSNGLPSRVAGDEALTHAGKDTIDPTENLAHGNDQRKARSARNQAPNAAVTQSAGDP</sequence>
<evidence type="ECO:0000256" key="1">
    <source>
        <dbReference type="SAM" id="MobiDB-lite"/>
    </source>
</evidence>
<dbReference type="AlphaFoldDB" id="A0A1K0IIX2"/>
<evidence type="ECO:0000313" key="2">
    <source>
        <dbReference type="EMBL" id="SCU77934.1"/>
    </source>
</evidence>
<name>A0A1K0IIX2_CUPNE</name>
<feature type="region of interest" description="Disordered" evidence="1">
    <location>
        <begin position="14"/>
        <end position="49"/>
    </location>
</feature>
<proteinExistence type="predicted"/>
<accession>A0A1K0IIX2</accession>
<organism evidence="2">
    <name type="scientific">Cupriavidus necator</name>
    <name type="common">Alcaligenes eutrophus</name>
    <name type="synonym">Ralstonia eutropha</name>
    <dbReference type="NCBI Taxonomy" id="106590"/>
    <lineage>
        <taxon>Bacteria</taxon>
        <taxon>Pseudomonadati</taxon>
        <taxon>Pseudomonadota</taxon>
        <taxon>Betaproteobacteria</taxon>
        <taxon>Burkholderiales</taxon>
        <taxon>Burkholderiaceae</taxon>
        <taxon>Cupriavidus</taxon>
    </lineage>
</organism>
<dbReference type="EMBL" id="FMSH01000308">
    <property type="protein sequence ID" value="SCU77934.1"/>
    <property type="molecule type" value="Genomic_DNA"/>
</dbReference>
<feature type="region of interest" description="Disordered" evidence="1">
    <location>
        <begin position="223"/>
        <end position="263"/>
    </location>
</feature>